<dbReference type="RefSeq" id="WP_380254731.1">
    <property type="nucleotide sequence ID" value="NZ_JBHUII010000013.1"/>
</dbReference>
<dbReference type="Proteomes" id="UP001597294">
    <property type="component" value="Unassembled WGS sequence"/>
</dbReference>
<proteinExistence type="predicted"/>
<comment type="caution">
    <text evidence="1">The sequence shown here is derived from an EMBL/GenBank/DDBJ whole genome shotgun (WGS) entry which is preliminary data.</text>
</comment>
<gene>
    <name evidence="1" type="ORF">ACFSKO_19285</name>
</gene>
<evidence type="ECO:0000313" key="2">
    <source>
        <dbReference type="Proteomes" id="UP001597294"/>
    </source>
</evidence>
<protein>
    <submittedName>
        <fullName evidence="1">Uncharacterized protein</fullName>
    </submittedName>
</protein>
<evidence type="ECO:0000313" key="1">
    <source>
        <dbReference type="EMBL" id="MFD2207763.1"/>
    </source>
</evidence>
<accession>A0ABW5BNM6</accession>
<keyword evidence="2" id="KW-1185">Reference proteome</keyword>
<name>A0ABW5BNM6_9PROT</name>
<organism evidence="1 2">
    <name type="scientific">Kiloniella antarctica</name>
    <dbReference type="NCBI Taxonomy" id="1550907"/>
    <lineage>
        <taxon>Bacteria</taxon>
        <taxon>Pseudomonadati</taxon>
        <taxon>Pseudomonadota</taxon>
        <taxon>Alphaproteobacteria</taxon>
        <taxon>Rhodospirillales</taxon>
        <taxon>Kiloniellaceae</taxon>
        <taxon>Kiloniella</taxon>
    </lineage>
</organism>
<reference evidence="2" key="1">
    <citation type="journal article" date="2019" name="Int. J. Syst. Evol. Microbiol.">
        <title>The Global Catalogue of Microorganisms (GCM) 10K type strain sequencing project: providing services to taxonomists for standard genome sequencing and annotation.</title>
        <authorList>
            <consortium name="The Broad Institute Genomics Platform"/>
            <consortium name="The Broad Institute Genome Sequencing Center for Infectious Disease"/>
            <person name="Wu L."/>
            <person name="Ma J."/>
        </authorList>
    </citation>
    <scope>NUCLEOTIDE SEQUENCE [LARGE SCALE GENOMIC DNA]</scope>
    <source>
        <strain evidence="2">CGMCC 4.7192</strain>
    </source>
</reference>
<sequence>MSEMGQNKCPANYLYPKAKIVKFFRVSVMTSMERNEAITKISDAIGHNGGWIVNHTLLSNVAATLNFELPYIQVEDFLTKLKELSFYPVVEGDVPQTKESDLRGQVTVTFMHNKPDLKRTIPAFG</sequence>
<dbReference type="EMBL" id="JBHUII010000013">
    <property type="protein sequence ID" value="MFD2207763.1"/>
    <property type="molecule type" value="Genomic_DNA"/>
</dbReference>